<dbReference type="SUPFAM" id="SSF46785">
    <property type="entry name" value="Winged helix' DNA-binding domain"/>
    <property type="match status" value="1"/>
</dbReference>
<sequence>MDSIDEMIIGILRNEARITFSALGRRIGLSTNATAARVRRLETTGIVLGYRAILAGDVADVAAGIESFIDVRLKPETDSAAFLAWATAEPAVRDVAHVTGPYDYLLHVIVPTTTALDSLLRRLKTEGGATQTQTRLALR</sequence>
<dbReference type="InterPro" id="IPR019888">
    <property type="entry name" value="Tscrpt_reg_AsnC-like"/>
</dbReference>
<dbReference type="InterPro" id="IPR011008">
    <property type="entry name" value="Dimeric_a/b-barrel"/>
</dbReference>
<dbReference type="RefSeq" id="WP_345061614.1">
    <property type="nucleotide sequence ID" value="NZ_BAABCN010000002.1"/>
</dbReference>
<dbReference type="Gene3D" id="3.30.70.920">
    <property type="match status" value="1"/>
</dbReference>
<evidence type="ECO:0000256" key="3">
    <source>
        <dbReference type="ARBA" id="ARBA00023163"/>
    </source>
</evidence>
<evidence type="ECO:0000256" key="2">
    <source>
        <dbReference type="ARBA" id="ARBA00023125"/>
    </source>
</evidence>
<proteinExistence type="predicted"/>
<dbReference type="InterPro" id="IPR036388">
    <property type="entry name" value="WH-like_DNA-bd_sf"/>
</dbReference>
<evidence type="ECO:0000313" key="5">
    <source>
        <dbReference type="EMBL" id="GAA3862356.1"/>
    </source>
</evidence>
<keyword evidence="1" id="KW-0805">Transcription regulation</keyword>
<feature type="domain" description="HTH asnC-type" evidence="4">
    <location>
        <begin position="1"/>
        <end position="66"/>
    </location>
</feature>
<evidence type="ECO:0000313" key="6">
    <source>
        <dbReference type="Proteomes" id="UP001501803"/>
    </source>
</evidence>
<accession>A0ABP7K2N7</accession>
<keyword evidence="3" id="KW-0804">Transcription</keyword>
<organism evidence="5 6">
    <name type="scientific">Leifsonia kafniensis</name>
    <dbReference type="NCBI Taxonomy" id="475957"/>
    <lineage>
        <taxon>Bacteria</taxon>
        <taxon>Bacillati</taxon>
        <taxon>Actinomycetota</taxon>
        <taxon>Actinomycetes</taxon>
        <taxon>Micrococcales</taxon>
        <taxon>Microbacteriaceae</taxon>
        <taxon>Leifsonia</taxon>
    </lineage>
</organism>
<dbReference type="PANTHER" id="PTHR30154:SF34">
    <property type="entry name" value="TRANSCRIPTIONAL REGULATOR AZLB"/>
    <property type="match status" value="1"/>
</dbReference>
<dbReference type="Gene3D" id="1.10.10.10">
    <property type="entry name" value="Winged helix-like DNA-binding domain superfamily/Winged helix DNA-binding domain"/>
    <property type="match status" value="1"/>
</dbReference>
<dbReference type="PROSITE" id="PS00519">
    <property type="entry name" value="HTH_ASNC_1"/>
    <property type="match status" value="1"/>
</dbReference>
<dbReference type="Proteomes" id="UP001501803">
    <property type="component" value="Unassembled WGS sequence"/>
</dbReference>
<dbReference type="SMART" id="SM00344">
    <property type="entry name" value="HTH_ASNC"/>
    <property type="match status" value="1"/>
</dbReference>
<dbReference type="InterPro" id="IPR036390">
    <property type="entry name" value="WH_DNA-bd_sf"/>
</dbReference>
<dbReference type="SUPFAM" id="SSF54909">
    <property type="entry name" value="Dimeric alpha+beta barrel"/>
    <property type="match status" value="1"/>
</dbReference>
<dbReference type="PANTHER" id="PTHR30154">
    <property type="entry name" value="LEUCINE-RESPONSIVE REGULATORY PROTEIN"/>
    <property type="match status" value="1"/>
</dbReference>
<name>A0ABP7K2N7_9MICO</name>
<dbReference type="PROSITE" id="PS50956">
    <property type="entry name" value="HTH_ASNC_2"/>
    <property type="match status" value="1"/>
</dbReference>
<reference evidence="6" key="1">
    <citation type="journal article" date="2019" name="Int. J. Syst. Evol. Microbiol.">
        <title>The Global Catalogue of Microorganisms (GCM) 10K type strain sequencing project: providing services to taxonomists for standard genome sequencing and annotation.</title>
        <authorList>
            <consortium name="The Broad Institute Genomics Platform"/>
            <consortium name="The Broad Institute Genome Sequencing Center for Infectious Disease"/>
            <person name="Wu L."/>
            <person name="Ma J."/>
        </authorList>
    </citation>
    <scope>NUCLEOTIDE SEQUENCE [LARGE SCALE GENOMIC DNA]</scope>
    <source>
        <strain evidence="6">JCM 17021</strain>
    </source>
</reference>
<comment type="caution">
    <text evidence="5">The sequence shown here is derived from an EMBL/GenBank/DDBJ whole genome shotgun (WGS) entry which is preliminary data.</text>
</comment>
<keyword evidence="2" id="KW-0238">DNA-binding</keyword>
<dbReference type="Pfam" id="PF01037">
    <property type="entry name" value="AsnC_trans_reg"/>
    <property type="match status" value="1"/>
</dbReference>
<gene>
    <name evidence="5" type="ORF">GCM10022381_03190</name>
</gene>
<evidence type="ECO:0000259" key="4">
    <source>
        <dbReference type="PROSITE" id="PS50956"/>
    </source>
</evidence>
<dbReference type="PRINTS" id="PR00033">
    <property type="entry name" value="HTHASNC"/>
</dbReference>
<dbReference type="InterPro" id="IPR019887">
    <property type="entry name" value="Tscrpt_reg_AsnC/Lrp_C"/>
</dbReference>
<dbReference type="Pfam" id="PF13404">
    <property type="entry name" value="HTH_AsnC-type"/>
    <property type="match status" value="1"/>
</dbReference>
<dbReference type="InterPro" id="IPR000485">
    <property type="entry name" value="AsnC-type_HTH_dom"/>
</dbReference>
<evidence type="ECO:0000256" key="1">
    <source>
        <dbReference type="ARBA" id="ARBA00023015"/>
    </source>
</evidence>
<protein>
    <submittedName>
        <fullName evidence="5">Lrp/AsnC family transcriptional regulator</fullName>
    </submittedName>
</protein>
<dbReference type="EMBL" id="BAABCN010000002">
    <property type="protein sequence ID" value="GAA3862356.1"/>
    <property type="molecule type" value="Genomic_DNA"/>
</dbReference>
<keyword evidence="6" id="KW-1185">Reference proteome</keyword>
<dbReference type="InterPro" id="IPR019885">
    <property type="entry name" value="Tscrpt_reg_HTH_AsnC-type_CS"/>
</dbReference>